<accession>A0A3N6PJI8</accession>
<reference evidence="2 3" key="1">
    <citation type="journal article" date="2018" name="ACS Chem. Biol.">
        <title>Ketoreductase domain dysfunction expands chemodiversity: malyngamide biosynthesis in the cyanobacterium Okeania hirsuta.</title>
        <authorList>
            <person name="Moss N.A."/>
            <person name="Leao T."/>
            <person name="Rankin M."/>
            <person name="McCullough T.M."/>
            <person name="Qu P."/>
            <person name="Korobeynikov A."/>
            <person name="Smith J.L."/>
            <person name="Gerwick L."/>
            <person name="Gerwick W.H."/>
        </authorList>
    </citation>
    <scope>NUCLEOTIDE SEQUENCE [LARGE SCALE GENOMIC DNA]</scope>
    <source>
        <strain evidence="2 3">PAB10Feb10-1</strain>
    </source>
</reference>
<sequence>MRYDGKKSFPLDIELYQHSSSLPEGKNDKLFQKKPDIGIELIDRSLSRGHSQEKVLIDAGYGNNTRFMNQLEEKE</sequence>
<dbReference type="InterPro" id="IPR038721">
    <property type="entry name" value="IS701-like_DDE_dom"/>
</dbReference>
<proteinExistence type="predicted"/>
<dbReference type="OrthoDB" id="517776at2"/>
<organism evidence="2 3">
    <name type="scientific">Okeania hirsuta</name>
    <dbReference type="NCBI Taxonomy" id="1458930"/>
    <lineage>
        <taxon>Bacteria</taxon>
        <taxon>Bacillati</taxon>
        <taxon>Cyanobacteriota</taxon>
        <taxon>Cyanophyceae</taxon>
        <taxon>Oscillatoriophycideae</taxon>
        <taxon>Oscillatoriales</taxon>
        <taxon>Microcoleaceae</taxon>
        <taxon>Okeania</taxon>
    </lineage>
</organism>
<dbReference type="Proteomes" id="UP000269154">
    <property type="component" value="Unassembled WGS sequence"/>
</dbReference>
<feature type="domain" description="Transposase IS701-like DDE" evidence="1">
    <location>
        <begin position="26"/>
        <end position="73"/>
    </location>
</feature>
<name>A0A3N6PJI8_9CYAN</name>
<comment type="caution">
    <text evidence="2">The sequence shown here is derived from an EMBL/GenBank/DDBJ whole genome shotgun (WGS) entry which is preliminary data.</text>
</comment>
<gene>
    <name evidence="2" type="ORF">D5R40_00205</name>
</gene>
<keyword evidence="3" id="KW-1185">Reference proteome</keyword>
<dbReference type="AlphaFoldDB" id="A0A3N6PJI8"/>
<protein>
    <recommendedName>
        <fullName evidence="1">Transposase IS701-like DDE domain-containing protein</fullName>
    </recommendedName>
</protein>
<evidence type="ECO:0000259" key="1">
    <source>
        <dbReference type="Pfam" id="PF13546"/>
    </source>
</evidence>
<evidence type="ECO:0000313" key="2">
    <source>
        <dbReference type="EMBL" id="RQH57641.1"/>
    </source>
</evidence>
<evidence type="ECO:0000313" key="3">
    <source>
        <dbReference type="Proteomes" id="UP000269154"/>
    </source>
</evidence>
<dbReference type="EMBL" id="RCBY01000001">
    <property type="protein sequence ID" value="RQH57641.1"/>
    <property type="molecule type" value="Genomic_DNA"/>
</dbReference>
<dbReference type="Pfam" id="PF13546">
    <property type="entry name" value="DDE_5"/>
    <property type="match status" value="1"/>
</dbReference>